<accession>A0A059F0W5</accession>
<evidence type="ECO:0000256" key="2">
    <source>
        <dbReference type="ARBA" id="ARBA00012958"/>
    </source>
</evidence>
<organism evidence="7 8">
    <name type="scientific">Anncaliia algerae PRA339</name>
    <dbReference type="NCBI Taxonomy" id="1288291"/>
    <lineage>
        <taxon>Eukaryota</taxon>
        <taxon>Fungi</taxon>
        <taxon>Fungi incertae sedis</taxon>
        <taxon>Microsporidia</taxon>
        <taxon>Tubulinosematoidea</taxon>
        <taxon>Tubulinosematidae</taxon>
        <taxon>Anncaliia</taxon>
    </lineage>
</organism>
<dbReference type="OrthoDB" id="2193885at2759"/>
<evidence type="ECO:0000256" key="3">
    <source>
        <dbReference type="ARBA" id="ARBA00022679"/>
    </source>
</evidence>
<dbReference type="GO" id="GO:0005524">
    <property type="term" value="F:ATP binding"/>
    <property type="evidence" value="ECO:0007669"/>
    <property type="project" value="UniProtKB-KW"/>
</dbReference>
<dbReference type="GO" id="GO:0019287">
    <property type="term" value="P:isopentenyl diphosphate biosynthetic process, mevalonate pathway"/>
    <property type="evidence" value="ECO:0007669"/>
    <property type="project" value="TreeGrafter"/>
</dbReference>
<evidence type="ECO:0000313" key="8">
    <source>
        <dbReference type="Proteomes" id="UP000030655"/>
    </source>
</evidence>
<dbReference type="AlphaFoldDB" id="A0A059F0W5"/>
<dbReference type="InterPro" id="IPR020568">
    <property type="entry name" value="Ribosomal_Su5_D2-typ_SF"/>
</dbReference>
<name>A0A059F0W5_9MICR</name>
<keyword evidence="4" id="KW-0547">Nucleotide-binding</keyword>
<evidence type="ECO:0000256" key="6">
    <source>
        <dbReference type="ARBA" id="ARBA00022840"/>
    </source>
</evidence>
<evidence type="ECO:0000256" key="5">
    <source>
        <dbReference type="ARBA" id="ARBA00022777"/>
    </source>
</evidence>
<keyword evidence="3" id="KW-0808">Transferase</keyword>
<gene>
    <name evidence="7" type="ORF">H312_01950</name>
</gene>
<keyword evidence="8" id="KW-1185">Reference proteome</keyword>
<dbReference type="GO" id="GO:0010142">
    <property type="term" value="P:farnesyl diphosphate biosynthetic process, mevalonate pathway"/>
    <property type="evidence" value="ECO:0007669"/>
    <property type="project" value="TreeGrafter"/>
</dbReference>
<dbReference type="PANTHER" id="PTHR31814">
    <property type="match status" value="1"/>
</dbReference>
<evidence type="ECO:0000256" key="1">
    <source>
        <dbReference type="ARBA" id="ARBA00005017"/>
    </source>
</evidence>
<dbReference type="VEuPathDB" id="MicrosporidiaDB:H312_01950"/>
<dbReference type="Gene3D" id="3.30.230.10">
    <property type="match status" value="1"/>
</dbReference>
<reference evidence="8" key="1">
    <citation type="submission" date="2013-02" db="EMBL/GenBank/DDBJ databases">
        <authorList>
            <consortium name="The Broad Institute Genome Sequencing Platform"/>
            <person name="Cuomo C."/>
            <person name="Becnel J."/>
            <person name="Sanscrainte N."/>
            <person name="Walker B."/>
            <person name="Young S.K."/>
            <person name="Zeng Q."/>
            <person name="Gargeya S."/>
            <person name="Fitzgerald M."/>
            <person name="Haas B."/>
            <person name="Abouelleil A."/>
            <person name="Alvarado L."/>
            <person name="Arachchi H.M."/>
            <person name="Berlin A.M."/>
            <person name="Chapman S.B."/>
            <person name="Dewar J."/>
            <person name="Goldberg J."/>
            <person name="Griggs A."/>
            <person name="Gujja S."/>
            <person name="Hansen M."/>
            <person name="Howarth C."/>
            <person name="Imamovic A."/>
            <person name="Larimer J."/>
            <person name="McCowan C."/>
            <person name="Murphy C."/>
            <person name="Neiman D."/>
            <person name="Pearson M."/>
            <person name="Priest M."/>
            <person name="Roberts A."/>
            <person name="Saif S."/>
            <person name="Shea T."/>
            <person name="Sisk P."/>
            <person name="Sykes S."/>
            <person name="Wortman J."/>
            <person name="Nusbaum C."/>
            <person name="Birren B."/>
        </authorList>
    </citation>
    <scope>NUCLEOTIDE SEQUENCE [LARGE SCALE GENOMIC DNA]</scope>
    <source>
        <strain evidence="8">PRA339</strain>
    </source>
</reference>
<sequence>MTTLTRKCFKVPGKVVINGGYLVCFEEEGACLTVDSYLNVNYSHDYSDKFTFNLEMDGNNINLSFESDLYKSNVSKDNYLVKIVKEFYKFTSITPKGAYKVNLLWDDGFFYKNVKLGLGSSACLVVGIVKILFDSNKVTNYSFLDLVKSINQYFSPFSSGIDVTSCYKGNIFYSKKGDSKLRCNKTIMLLGTMLKSTDTKENLKFINQKEKFNSLKEINSKIIKLIKVGAMGTPELKMLYKEYLCELKKISQEIVPLYQYSVLMNTFDMDIIGCGVSGSGGEDAVWCLVTEREVYNVLALWNNKFSYVKKVTVPEKSGLIEL</sequence>
<dbReference type="HOGENOM" id="CLU_789954_0_0_1"/>
<keyword evidence="6" id="KW-0067">ATP-binding</keyword>
<comment type="pathway">
    <text evidence="1">Isoprenoid biosynthesis; isopentenyl diphosphate biosynthesis via mevalonate pathway; isopentenyl diphosphate from (R)-mevalonate: step 2/3.</text>
</comment>
<keyword evidence="5" id="KW-0418">Kinase</keyword>
<dbReference type="Proteomes" id="UP000030655">
    <property type="component" value="Unassembled WGS sequence"/>
</dbReference>
<dbReference type="EMBL" id="KK365170">
    <property type="protein sequence ID" value="KCZ80624.1"/>
    <property type="molecule type" value="Genomic_DNA"/>
</dbReference>
<reference evidence="7 8" key="2">
    <citation type="submission" date="2014-03" db="EMBL/GenBank/DDBJ databases">
        <title>The Genome Sequence of Anncaliia algerae insect isolate PRA339.</title>
        <authorList>
            <consortium name="The Broad Institute Genome Sequencing Platform"/>
            <consortium name="The Broad Institute Genome Sequencing Center for Infectious Disease"/>
            <person name="Cuomo C."/>
            <person name="Becnel J."/>
            <person name="Sanscrainte N."/>
            <person name="Walker B."/>
            <person name="Young S.K."/>
            <person name="Zeng Q."/>
            <person name="Gargeya S."/>
            <person name="Fitzgerald M."/>
            <person name="Haas B."/>
            <person name="Abouelleil A."/>
            <person name="Alvarado L."/>
            <person name="Arachchi H.M."/>
            <person name="Berlin A.M."/>
            <person name="Chapman S.B."/>
            <person name="Dewar J."/>
            <person name="Goldberg J."/>
            <person name="Griggs A."/>
            <person name="Gujja S."/>
            <person name="Hansen M."/>
            <person name="Howarth C."/>
            <person name="Imamovic A."/>
            <person name="Larimer J."/>
            <person name="McCowan C."/>
            <person name="Murphy C."/>
            <person name="Neiman D."/>
            <person name="Pearson M."/>
            <person name="Priest M."/>
            <person name="Roberts A."/>
            <person name="Saif S."/>
            <person name="Shea T."/>
            <person name="Sisk P."/>
            <person name="Sykes S."/>
            <person name="Wortman J."/>
            <person name="Nusbaum C."/>
            <person name="Birren B."/>
        </authorList>
    </citation>
    <scope>NUCLEOTIDE SEQUENCE [LARGE SCALE GENOMIC DNA]</scope>
    <source>
        <strain evidence="7 8">PRA339</strain>
    </source>
</reference>
<protein>
    <recommendedName>
        <fullName evidence="2">phosphomevalonate kinase</fullName>
        <ecNumber evidence="2">2.7.4.2</ecNumber>
    </recommendedName>
</protein>
<evidence type="ECO:0000313" key="7">
    <source>
        <dbReference type="EMBL" id="KCZ80624.1"/>
    </source>
</evidence>
<dbReference type="PANTHER" id="PTHR31814:SF2">
    <property type="entry name" value="PHOSPHOMEVALONATE KINASE"/>
    <property type="match status" value="1"/>
</dbReference>
<dbReference type="SUPFAM" id="SSF54211">
    <property type="entry name" value="Ribosomal protein S5 domain 2-like"/>
    <property type="match status" value="1"/>
</dbReference>
<dbReference type="GO" id="GO:0004631">
    <property type="term" value="F:phosphomevalonate kinase activity"/>
    <property type="evidence" value="ECO:0007669"/>
    <property type="project" value="UniProtKB-EC"/>
</dbReference>
<dbReference type="InterPro" id="IPR035102">
    <property type="entry name" value="Phosphomevalonate_kinase"/>
</dbReference>
<proteinExistence type="predicted"/>
<evidence type="ECO:0000256" key="4">
    <source>
        <dbReference type="ARBA" id="ARBA00022741"/>
    </source>
</evidence>
<dbReference type="EC" id="2.7.4.2" evidence="2"/>
<dbReference type="InterPro" id="IPR014721">
    <property type="entry name" value="Ribsml_uS5_D2-typ_fold_subgr"/>
</dbReference>